<gene>
    <name evidence="1" type="ORF">GXW76_05960</name>
</gene>
<dbReference type="Proteomes" id="UP001138751">
    <property type="component" value="Unassembled WGS sequence"/>
</dbReference>
<evidence type="ECO:0000313" key="2">
    <source>
        <dbReference type="Proteomes" id="UP001138751"/>
    </source>
</evidence>
<protein>
    <submittedName>
        <fullName evidence="1">ImmA/IrrE family metallo-endopeptidase</fullName>
    </submittedName>
</protein>
<sequence>MSIAIAYPAAAALSPRQDAAAPAIRTVAAQVRRQIPREPDSLALTLPALIDACRAVEVNEQRLSVSWELGRALRDEFGHTVLGLCDIDAHEPGWAYIAVNGPMTANRPDLALSTAAHELGHLLFDVPAALARGDQRYHAVASSPRALERQGRGAEARANEFMGALLAPPVPLHTRLLAYARSEGLRLCRGPHQGRPASPIVAAGNPSDVLAGVLAALAGDFGVSERFIAVRLSRYGLVEGGV</sequence>
<dbReference type="EMBL" id="JAAEDM010000010">
    <property type="protein sequence ID" value="MBR0670708.1"/>
    <property type="molecule type" value="Genomic_DNA"/>
</dbReference>
<comment type="caution">
    <text evidence="1">The sequence shown here is derived from an EMBL/GenBank/DDBJ whole genome shotgun (WGS) entry which is preliminary data.</text>
</comment>
<evidence type="ECO:0000313" key="1">
    <source>
        <dbReference type="EMBL" id="MBR0670708.1"/>
    </source>
</evidence>
<reference evidence="1" key="2">
    <citation type="journal article" date="2021" name="Syst. Appl. Microbiol.">
        <title>Roseomonas hellenica sp. nov., isolated from roots of wild-growing Alkanna tinctoria.</title>
        <authorList>
            <person name="Rat A."/>
            <person name="Naranjo H.D."/>
            <person name="Lebbe L."/>
            <person name="Cnockaert M."/>
            <person name="Krigas N."/>
            <person name="Grigoriadou K."/>
            <person name="Maloupa E."/>
            <person name="Willems A."/>
        </authorList>
    </citation>
    <scope>NUCLEOTIDE SEQUENCE</scope>
    <source>
        <strain evidence="1">LMG 31231</strain>
    </source>
</reference>
<dbReference type="AlphaFoldDB" id="A0A9X9WU79"/>
<proteinExistence type="predicted"/>
<organism evidence="1 2">
    <name type="scientific">Neoroseomonas soli</name>
    <dbReference type="NCBI Taxonomy" id="1081025"/>
    <lineage>
        <taxon>Bacteria</taxon>
        <taxon>Pseudomonadati</taxon>
        <taxon>Pseudomonadota</taxon>
        <taxon>Alphaproteobacteria</taxon>
        <taxon>Acetobacterales</taxon>
        <taxon>Acetobacteraceae</taxon>
        <taxon>Neoroseomonas</taxon>
    </lineage>
</organism>
<accession>A0A9X9WU79</accession>
<reference evidence="1" key="1">
    <citation type="submission" date="2020-01" db="EMBL/GenBank/DDBJ databases">
        <authorList>
            <person name="Rat A."/>
        </authorList>
    </citation>
    <scope>NUCLEOTIDE SEQUENCE</scope>
    <source>
        <strain evidence="1">LMG 31231</strain>
    </source>
</reference>
<name>A0A9X9WU79_9PROT</name>
<keyword evidence="2" id="KW-1185">Reference proteome</keyword>
<dbReference type="RefSeq" id="WP_211861084.1">
    <property type="nucleotide sequence ID" value="NZ_JAAEDM010000010.1"/>
</dbReference>